<dbReference type="KEGG" id="ril:CRIB_882"/>
<accession>A0A1V1I0F6</accession>
<dbReference type="RefSeq" id="WP_180703331.1">
    <property type="nucleotide sequence ID" value="NZ_CAJUCR010000003.1"/>
</dbReference>
<keyword evidence="3" id="KW-1185">Reference proteome</keyword>
<dbReference type="Proteomes" id="UP000245622">
    <property type="component" value="Chromosome 1"/>
</dbReference>
<dbReference type="Pfam" id="PF14133">
    <property type="entry name" value="DUF4300"/>
    <property type="match status" value="1"/>
</dbReference>
<gene>
    <name evidence="2" type="ORF">CRIB_882</name>
</gene>
<dbReference type="EMBL" id="LN555523">
    <property type="protein sequence ID" value="CED93633.1"/>
    <property type="molecule type" value="Genomic_DNA"/>
</dbReference>
<dbReference type="AlphaFoldDB" id="A0A1V1I0F6"/>
<proteinExistence type="predicted"/>
<name>A0A1V1I0F6_9FIRM</name>
<protein>
    <submittedName>
        <fullName evidence="2">Membrane associated lipoprotein</fullName>
    </submittedName>
</protein>
<evidence type="ECO:0000313" key="3">
    <source>
        <dbReference type="Proteomes" id="UP000245622"/>
    </source>
</evidence>
<dbReference type="InterPro" id="IPR025389">
    <property type="entry name" value="DUF4300"/>
</dbReference>
<evidence type="ECO:0000313" key="2">
    <source>
        <dbReference type="EMBL" id="CED93633.1"/>
    </source>
</evidence>
<keyword evidence="2" id="KW-0449">Lipoprotein</keyword>
<feature type="domain" description="DUF4300" evidence="1">
    <location>
        <begin position="36"/>
        <end position="290"/>
    </location>
</feature>
<evidence type="ECO:0000259" key="1">
    <source>
        <dbReference type="Pfam" id="PF14133"/>
    </source>
</evidence>
<dbReference type="PROSITE" id="PS51257">
    <property type="entry name" value="PROKAR_LIPOPROTEIN"/>
    <property type="match status" value="1"/>
</dbReference>
<sequence>MLKKIIPILLSTTLLFTGCSNGNINQNSEKENIKLTYSNLIDDKTQNDIKNILIENKIDKKTSDYFIKLVRAYNEKSEIKNLYTSNNGFTSINVQQVPYDEAELNEKWDYKNNINYMDFNCRITAFTLFKDYIKSNSKFSGDDTTLIFDIDAIENNPLSEFTKEDKDKFINLYGAIKAENTQDIQKHVDEIKKEWKNRKISFIKNKNVSMINVFLHDPEDEILFVGHSGISVKTKDGLLFIEKYGFSLPYQVSKFKDKAELKEYLMDRLDVDTSGNGAAKPIIMENDELMN</sequence>
<reference evidence="2 3" key="1">
    <citation type="submission" date="2014-04" db="EMBL/GenBank/DDBJ databases">
        <authorList>
            <person name="Hornung B.V."/>
        </authorList>
    </citation>
    <scope>NUCLEOTIDE SEQUENCE [LARGE SCALE GENOMIC DNA]</scope>
    <source>
        <strain evidence="2 3">CRIB</strain>
    </source>
</reference>
<dbReference type="GeneID" id="82205060"/>
<organism evidence="2 3">
    <name type="scientific">Romboutsia ilealis</name>
    <dbReference type="NCBI Taxonomy" id="1115758"/>
    <lineage>
        <taxon>Bacteria</taxon>
        <taxon>Bacillati</taxon>
        <taxon>Bacillota</taxon>
        <taxon>Clostridia</taxon>
        <taxon>Peptostreptococcales</taxon>
        <taxon>Peptostreptococcaceae</taxon>
        <taxon>Romboutsia</taxon>
    </lineage>
</organism>